<evidence type="ECO:0008006" key="2">
    <source>
        <dbReference type="Google" id="ProtNLM"/>
    </source>
</evidence>
<dbReference type="EMBL" id="LAZR01000001">
    <property type="protein sequence ID" value="KKO12154.1"/>
    <property type="molecule type" value="Genomic_DNA"/>
</dbReference>
<name>A0A0F9Z4K9_9ZZZZ</name>
<comment type="caution">
    <text evidence="1">The sequence shown here is derived from an EMBL/GenBank/DDBJ whole genome shotgun (WGS) entry which is preliminary data.</text>
</comment>
<protein>
    <recommendedName>
        <fullName evidence="2">SIR2-like domain-containing protein</fullName>
    </recommendedName>
</protein>
<gene>
    <name evidence="1" type="ORF">LCGC14_0001620</name>
</gene>
<proteinExistence type="predicted"/>
<accession>A0A0F9Z4K9</accession>
<sequence>MFNKETTIILGAGASCGYGYPLGHDLIDKMISVASIWGASDYDDAAVHGRRIKEMLTFYDPVSIDSFLYHYEHDPELVAWSKICIGQVLLSCANLSRFNRGGSESQNWYRLLWNAVVGTTNVEKLVDPDYHLNMRIITFNYDASLEAFFFSRVNQQNSIFRTAEEKRLFLQKLTESIFHVYGCIMDYQWQGGEDSNHLYEFREPSDRNQYAYRCREKIMLINERQVATYDLIQAWIKEAEQVIFLGFGFDDLNIGPKVLDLQKTLGRRKDGSIEPWAPLIKYTNFNDSEIINRKVDILTRHNQGKRGSGLLKSTKDVYRALSEDFSLNSPH</sequence>
<evidence type="ECO:0000313" key="1">
    <source>
        <dbReference type="EMBL" id="KKO12154.1"/>
    </source>
</evidence>
<dbReference type="AlphaFoldDB" id="A0A0F9Z4K9"/>
<organism evidence="1">
    <name type="scientific">marine sediment metagenome</name>
    <dbReference type="NCBI Taxonomy" id="412755"/>
    <lineage>
        <taxon>unclassified sequences</taxon>
        <taxon>metagenomes</taxon>
        <taxon>ecological metagenomes</taxon>
    </lineage>
</organism>
<dbReference type="PROSITE" id="PS51257">
    <property type="entry name" value="PROKAR_LIPOPROTEIN"/>
    <property type="match status" value="1"/>
</dbReference>
<reference evidence="1" key="1">
    <citation type="journal article" date="2015" name="Nature">
        <title>Complex archaea that bridge the gap between prokaryotes and eukaryotes.</title>
        <authorList>
            <person name="Spang A."/>
            <person name="Saw J.H."/>
            <person name="Jorgensen S.L."/>
            <person name="Zaremba-Niedzwiedzka K."/>
            <person name="Martijn J."/>
            <person name="Lind A.E."/>
            <person name="van Eijk R."/>
            <person name="Schleper C."/>
            <person name="Guy L."/>
            <person name="Ettema T.J."/>
        </authorList>
    </citation>
    <scope>NUCLEOTIDE SEQUENCE</scope>
</reference>